<comment type="caution">
    <text evidence="1">The sequence shown here is derived from an EMBL/GenBank/DDBJ whole genome shotgun (WGS) entry which is preliminary data.</text>
</comment>
<dbReference type="Proteomes" id="UP001066276">
    <property type="component" value="Chromosome 7"/>
</dbReference>
<evidence type="ECO:0000313" key="1">
    <source>
        <dbReference type="EMBL" id="KAJ1130383.1"/>
    </source>
</evidence>
<sequence>MKAKVPNPSSANSFSSLEQHYLEMSTRTEPAFFEFRAALLGNEYPYRAGGRTAAAQPARDSEASGDFAWPALTVLLDVCHQRRQCSELIFTTLQSLDRKVLRVSILSYQIEPYRDTWQYMLN</sequence>
<dbReference type="EMBL" id="JANPWB010000011">
    <property type="protein sequence ID" value="KAJ1130383.1"/>
    <property type="molecule type" value="Genomic_DNA"/>
</dbReference>
<proteinExistence type="predicted"/>
<organism evidence="1 2">
    <name type="scientific">Pleurodeles waltl</name>
    <name type="common">Iberian ribbed newt</name>
    <dbReference type="NCBI Taxonomy" id="8319"/>
    <lineage>
        <taxon>Eukaryota</taxon>
        <taxon>Metazoa</taxon>
        <taxon>Chordata</taxon>
        <taxon>Craniata</taxon>
        <taxon>Vertebrata</taxon>
        <taxon>Euteleostomi</taxon>
        <taxon>Amphibia</taxon>
        <taxon>Batrachia</taxon>
        <taxon>Caudata</taxon>
        <taxon>Salamandroidea</taxon>
        <taxon>Salamandridae</taxon>
        <taxon>Pleurodelinae</taxon>
        <taxon>Pleurodeles</taxon>
    </lineage>
</organism>
<evidence type="ECO:0000313" key="2">
    <source>
        <dbReference type="Proteomes" id="UP001066276"/>
    </source>
</evidence>
<gene>
    <name evidence="1" type="ORF">NDU88_008736</name>
</gene>
<protein>
    <submittedName>
        <fullName evidence="1">Uncharacterized protein</fullName>
    </submittedName>
</protein>
<accession>A0AAV7PV82</accession>
<reference evidence="1" key="1">
    <citation type="journal article" date="2022" name="bioRxiv">
        <title>Sequencing and chromosome-scale assembly of the giantPleurodeles waltlgenome.</title>
        <authorList>
            <person name="Brown T."/>
            <person name="Elewa A."/>
            <person name="Iarovenko S."/>
            <person name="Subramanian E."/>
            <person name="Araus A.J."/>
            <person name="Petzold A."/>
            <person name="Susuki M."/>
            <person name="Suzuki K.-i.T."/>
            <person name="Hayashi T."/>
            <person name="Toyoda A."/>
            <person name="Oliveira C."/>
            <person name="Osipova E."/>
            <person name="Leigh N.D."/>
            <person name="Simon A."/>
            <person name="Yun M.H."/>
        </authorList>
    </citation>
    <scope>NUCLEOTIDE SEQUENCE</scope>
    <source>
        <strain evidence="1">20211129_DDA</strain>
        <tissue evidence="1">Liver</tissue>
    </source>
</reference>
<keyword evidence="2" id="KW-1185">Reference proteome</keyword>
<name>A0AAV7PV82_PLEWA</name>
<dbReference type="AlphaFoldDB" id="A0AAV7PV82"/>